<dbReference type="SUPFAM" id="SSF52833">
    <property type="entry name" value="Thioredoxin-like"/>
    <property type="match status" value="1"/>
</dbReference>
<keyword evidence="4 8" id="KW-0408">Iron</keyword>
<protein>
    <recommendedName>
        <fullName evidence="7">Glutaredoxin</fullName>
    </recommendedName>
</protein>
<evidence type="ECO:0000256" key="5">
    <source>
        <dbReference type="ARBA" id="ARBA00023014"/>
    </source>
</evidence>
<evidence type="ECO:0000256" key="6">
    <source>
        <dbReference type="ARBA" id="ARBA00023284"/>
    </source>
</evidence>
<dbReference type="PANTHER" id="PTHR10293:SF16">
    <property type="entry name" value="GLUTAREDOXIN-RELATED PROTEIN 5, MITOCHONDRIAL"/>
    <property type="match status" value="1"/>
</dbReference>
<comment type="similarity">
    <text evidence="1 7">Belongs to the glutaredoxin family. Monothiol subfamily.</text>
</comment>
<dbReference type="GO" id="GO:0046872">
    <property type="term" value="F:metal ion binding"/>
    <property type="evidence" value="ECO:0007669"/>
    <property type="project" value="UniProtKB-KW"/>
</dbReference>
<keyword evidence="6" id="KW-0676">Redox-active center</keyword>
<dbReference type="Proteomes" id="UP000007472">
    <property type="component" value="Chromosome"/>
</dbReference>
<dbReference type="EMBL" id="CP002456">
    <property type="protein sequence ID" value="ADU91817.1"/>
    <property type="molecule type" value="Genomic_DNA"/>
</dbReference>
<evidence type="ECO:0000256" key="3">
    <source>
        <dbReference type="ARBA" id="ARBA00022723"/>
    </source>
</evidence>
<organism evidence="10 11">
    <name type="scientific">Taylorella equigenitalis (strain MCE9)</name>
    <dbReference type="NCBI Taxonomy" id="937774"/>
    <lineage>
        <taxon>Bacteria</taxon>
        <taxon>Pseudomonadati</taxon>
        <taxon>Pseudomonadota</taxon>
        <taxon>Betaproteobacteria</taxon>
        <taxon>Burkholderiales</taxon>
        <taxon>Alcaligenaceae</taxon>
        <taxon>Taylorella</taxon>
    </lineage>
</organism>
<sequence>MSDVQEFIKKIVNENPVILFMKGTANAPQCGFSMRAVEALREVGVKKLATVNVLEDQEVREGIKQYANWPTIPQLYVNGEFIGGCDIILEMAESGELKQVLEPTGALND</sequence>
<accession>A0A654KH91</accession>
<dbReference type="PROSITE" id="PS51354">
    <property type="entry name" value="GLUTAREDOXIN_2"/>
    <property type="match status" value="1"/>
</dbReference>
<dbReference type="InterPro" id="IPR033658">
    <property type="entry name" value="GRX_PICOT-like"/>
</dbReference>
<dbReference type="Gene3D" id="3.40.30.10">
    <property type="entry name" value="Glutaredoxin"/>
    <property type="match status" value="1"/>
</dbReference>
<feature type="domain" description="Glutaredoxin" evidence="9">
    <location>
        <begin position="17"/>
        <end position="82"/>
    </location>
</feature>
<dbReference type="FunFam" id="3.40.30.10:FF:000005">
    <property type="entry name" value="Glutaredoxin 5"/>
    <property type="match status" value="1"/>
</dbReference>
<feature type="binding site" evidence="8">
    <location>
        <position position="30"/>
    </location>
    <ligand>
        <name>[2Fe-2S] cluster</name>
        <dbReference type="ChEBI" id="CHEBI:190135"/>
        <note>ligand shared between dimeric partners</note>
    </ligand>
</feature>
<dbReference type="GO" id="GO:0015036">
    <property type="term" value="F:disulfide oxidoreductase activity"/>
    <property type="evidence" value="ECO:0007669"/>
    <property type="project" value="InterPro"/>
</dbReference>
<dbReference type="PANTHER" id="PTHR10293">
    <property type="entry name" value="GLUTAREDOXIN FAMILY MEMBER"/>
    <property type="match status" value="1"/>
</dbReference>
<dbReference type="GO" id="GO:0051537">
    <property type="term" value="F:2 iron, 2 sulfur cluster binding"/>
    <property type="evidence" value="ECO:0007669"/>
    <property type="project" value="UniProtKB-KW"/>
</dbReference>
<evidence type="ECO:0000313" key="10">
    <source>
        <dbReference type="EMBL" id="ADU91817.1"/>
    </source>
</evidence>
<dbReference type="NCBIfam" id="TIGR00365">
    <property type="entry name" value="Grx4 family monothiol glutaredoxin"/>
    <property type="match status" value="1"/>
</dbReference>
<evidence type="ECO:0000259" key="9">
    <source>
        <dbReference type="Pfam" id="PF00462"/>
    </source>
</evidence>
<evidence type="ECO:0000313" key="11">
    <source>
        <dbReference type="Proteomes" id="UP000007472"/>
    </source>
</evidence>
<dbReference type="PIRSF" id="PIRSF005894">
    <property type="entry name" value="Monothiol_GRX"/>
    <property type="match status" value="1"/>
</dbReference>
<gene>
    <name evidence="10" type="ordered locus">TEQUI_0880</name>
</gene>
<dbReference type="InterPro" id="IPR036249">
    <property type="entry name" value="Thioredoxin-like_sf"/>
</dbReference>
<evidence type="ECO:0000256" key="7">
    <source>
        <dbReference type="PIRNR" id="PIRNR005894"/>
    </source>
</evidence>
<dbReference type="Pfam" id="PF00462">
    <property type="entry name" value="Glutaredoxin"/>
    <property type="match status" value="1"/>
</dbReference>
<proteinExistence type="inferred from homology"/>
<name>A0A654KH91_TAYEM</name>
<dbReference type="AlphaFoldDB" id="A0A654KH91"/>
<dbReference type="InterPro" id="IPR014434">
    <property type="entry name" value="Monothiol_GRX"/>
</dbReference>
<keyword evidence="3 8" id="KW-0479">Metal-binding</keyword>
<dbReference type="KEGG" id="teq:TEQUI_0880"/>
<dbReference type="CDD" id="cd03028">
    <property type="entry name" value="GRX_PICOT_like"/>
    <property type="match status" value="1"/>
</dbReference>
<evidence type="ECO:0000256" key="2">
    <source>
        <dbReference type="ARBA" id="ARBA00022714"/>
    </source>
</evidence>
<dbReference type="InterPro" id="IPR004480">
    <property type="entry name" value="Monothiol_GRX-rel"/>
</dbReference>
<dbReference type="InterPro" id="IPR002109">
    <property type="entry name" value="Glutaredoxin"/>
</dbReference>
<reference evidence="10 11" key="1">
    <citation type="journal article" date="2011" name="J. Bacteriol.">
        <title>Genome sequence of Taylorella equigenitalis MCE9, the causative agent of contagious equine metritis.</title>
        <authorList>
            <person name="Hebert L."/>
            <person name="Moumen B."/>
            <person name="Duquesne F."/>
            <person name="Breuil M.F."/>
            <person name="Laugier C."/>
            <person name="Batto J.M."/>
            <person name="Renault P."/>
            <person name="Petry S."/>
        </authorList>
    </citation>
    <scope>NUCLEOTIDE SEQUENCE [LARGE SCALE GENOMIC DNA]</scope>
    <source>
        <strain evidence="10 11">MCE9</strain>
    </source>
</reference>
<evidence type="ECO:0000256" key="1">
    <source>
        <dbReference type="ARBA" id="ARBA00009630"/>
    </source>
</evidence>
<evidence type="ECO:0000256" key="8">
    <source>
        <dbReference type="PIRSR" id="PIRSR005894-2"/>
    </source>
</evidence>
<keyword evidence="5 8" id="KW-0411">Iron-sulfur</keyword>
<keyword evidence="2 8" id="KW-0001">2Fe-2S</keyword>
<evidence type="ECO:0000256" key="4">
    <source>
        <dbReference type="ARBA" id="ARBA00023004"/>
    </source>
</evidence>